<dbReference type="InterPro" id="IPR011545">
    <property type="entry name" value="DEAD/DEAH_box_helicase_dom"/>
</dbReference>
<dbReference type="Gene3D" id="3.40.50.300">
    <property type="entry name" value="P-loop containing nucleotide triphosphate hydrolases"/>
    <property type="match status" value="2"/>
</dbReference>
<dbReference type="InterPro" id="IPR027417">
    <property type="entry name" value="P-loop_NTPase"/>
</dbReference>
<feature type="compositionally biased region" description="Gly residues" evidence="7">
    <location>
        <begin position="1436"/>
        <end position="1448"/>
    </location>
</feature>
<dbReference type="SUPFAM" id="SSF52540">
    <property type="entry name" value="P-loop containing nucleoside triphosphate hydrolases"/>
    <property type="match status" value="1"/>
</dbReference>
<feature type="domain" description="Helicase ATP-binding" evidence="8">
    <location>
        <begin position="496"/>
        <end position="675"/>
    </location>
</feature>
<reference evidence="10 11" key="1">
    <citation type="submission" date="2017-12" db="EMBL/GenBank/DDBJ databases">
        <title>Gene loss provides genomic basis for host adaptation in cereal stripe rust fungi.</title>
        <authorList>
            <person name="Xia C."/>
        </authorList>
    </citation>
    <scope>NUCLEOTIDE SEQUENCE [LARGE SCALE GENOMIC DNA]</scope>
    <source>
        <strain evidence="10 11">93TX-2</strain>
    </source>
</reference>
<dbReference type="GO" id="GO:0003723">
    <property type="term" value="F:RNA binding"/>
    <property type="evidence" value="ECO:0007669"/>
    <property type="project" value="UniProtKB-KW"/>
</dbReference>
<protein>
    <recommendedName>
        <fullName evidence="12">P-loop containing nucleoside triphosphate hydrolase protein</fullName>
    </recommendedName>
</protein>
<dbReference type="GO" id="GO:0016787">
    <property type="term" value="F:hydrolase activity"/>
    <property type="evidence" value="ECO:0007669"/>
    <property type="project" value="UniProtKB-KW"/>
</dbReference>
<dbReference type="GO" id="GO:0005524">
    <property type="term" value="F:ATP binding"/>
    <property type="evidence" value="ECO:0007669"/>
    <property type="project" value="UniProtKB-KW"/>
</dbReference>
<evidence type="ECO:0000256" key="2">
    <source>
        <dbReference type="ARBA" id="ARBA00022801"/>
    </source>
</evidence>
<feature type="compositionally biased region" description="Low complexity" evidence="7">
    <location>
        <begin position="1464"/>
        <end position="1477"/>
    </location>
</feature>
<dbReference type="SUPFAM" id="SSF54768">
    <property type="entry name" value="dsRNA-binding domain-like"/>
    <property type="match status" value="1"/>
</dbReference>
<gene>
    <name evidence="10" type="ORF">PSHT_07311</name>
</gene>
<feature type="compositionally biased region" description="Low complexity" evidence="7">
    <location>
        <begin position="1538"/>
        <end position="1549"/>
    </location>
</feature>
<feature type="domain" description="Helicase C-terminal" evidence="9">
    <location>
        <begin position="756"/>
        <end position="934"/>
    </location>
</feature>
<dbReference type="VEuPathDB" id="FungiDB:PSHT_07311"/>
<dbReference type="Pfam" id="PF00270">
    <property type="entry name" value="DEAD"/>
    <property type="match status" value="1"/>
</dbReference>
<dbReference type="CDD" id="cd18791">
    <property type="entry name" value="SF2_C_RHA"/>
    <property type="match status" value="1"/>
</dbReference>
<dbReference type="VEuPathDB" id="FungiDB:PSTT_09725"/>
<dbReference type="InterPro" id="IPR014001">
    <property type="entry name" value="Helicase_ATP-bd"/>
</dbReference>
<feature type="compositionally biased region" description="Acidic residues" evidence="7">
    <location>
        <begin position="1349"/>
        <end position="1367"/>
    </location>
</feature>
<feature type="compositionally biased region" description="Polar residues" evidence="7">
    <location>
        <begin position="108"/>
        <end position="124"/>
    </location>
</feature>
<dbReference type="PANTHER" id="PTHR18934">
    <property type="entry name" value="ATP-DEPENDENT RNA HELICASE"/>
    <property type="match status" value="1"/>
</dbReference>
<reference evidence="11" key="2">
    <citation type="journal article" date="2018" name="BMC Genomics">
        <title>Genomic insights into host adaptation between the wheat stripe rust pathogen (Puccinia striiformis f. sp. tritici) and the barley stripe rust pathogen (Puccinia striiformis f. sp. hordei).</title>
        <authorList>
            <person name="Xia C."/>
            <person name="Wang M."/>
            <person name="Yin C."/>
            <person name="Cornejo O.E."/>
            <person name="Hulbert S.H."/>
            <person name="Chen X."/>
        </authorList>
    </citation>
    <scope>NUCLEOTIDE SEQUENCE [LARGE SCALE GENOMIC DNA]</scope>
    <source>
        <strain evidence="11">93TX-2</strain>
    </source>
</reference>
<dbReference type="PROSITE" id="PS51194">
    <property type="entry name" value="HELICASE_CTER"/>
    <property type="match status" value="1"/>
</dbReference>
<evidence type="ECO:0000259" key="8">
    <source>
        <dbReference type="PROSITE" id="PS51192"/>
    </source>
</evidence>
<dbReference type="InterPro" id="IPR001650">
    <property type="entry name" value="Helicase_C-like"/>
</dbReference>
<feature type="region of interest" description="Disordered" evidence="7">
    <location>
        <begin position="94"/>
        <end position="146"/>
    </location>
</feature>
<feature type="region of interest" description="Disordered" evidence="7">
    <location>
        <begin position="1405"/>
        <end position="1501"/>
    </location>
</feature>
<dbReference type="SMART" id="SM00847">
    <property type="entry name" value="HA2"/>
    <property type="match status" value="1"/>
</dbReference>
<keyword evidence="3" id="KW-0347">Helicase</keyword>
<evidence type="ECO:0000256" key="4">
    <source>
        <dbReference type="ARBA" id="ARBA00022840"/>
    </source>
</evidence>
<dbReference type="PROSITE" id="PS51192">
    <property type="entry name" value="HELICASE_ATP_BIND_1"/>
    <property type="match status" value="1"/>
</dbReference>
<evidence type="ECO:0000313" key="10">
    <source>
        <dbReference type="EMBL" id="POW14700.1"/>
    </source>
</evidence>
<organism evidence="10 11">
    <name type="scientific">Puccinia striiformis</name>
    <dbReference type="NCBI Taxonomy" id="27350"/>
    <lineage>
        <taxon>Eukaryota</taxon>
        <taxon>Fungi</taxon>
        <taxon>Dikarya</taxon>
        <taxon>Basidiomycota</taxon>
        <taxon>Pucciniomycotina</taxon>
        <taxon>Pucciniomycetes</taxon>
        <taxon>Pucciniales</taxon>
        <taxon>Pucciniaceae</taxon>
        <taxon>Puccinia</taxon>
    </lineage>
</organism>
<comment type="similarity">
    <text evidence="6">Belongs to the DExH box helicase family.</text>
</comment>
<feature type="region of interest" description="Disordered" evidence="7">
    <location>
        <begin position="1348"/>
        <end position="1367"/>
    </location>
</feature>
<dbReference type="FunFam" id="1.20.120.1080:FF:000002">
    <property type="entry name" value="Putative ATP-dependent RNA helicase DHX36"/>
    <property type="match status" value="1"/>
</dbReference>
<evidence type="ECO:0000256" key="5">
    <source>
        <dbReference type="ARBA" id="ARBA00022884"/>
    </source>
</evidence>
<dbReference type="PANTHER" id="PTHR18934:SF203">
    <property type="entry name" value="ATP-DEPENDENT RNA HELICASE A"/>
    <property type="match status" value="1"/>
</dbReference>
<keyword evidence="11" id="KW-1185">Reference proteome</keyword>
<dbReference type="CDD" id="cd17917">
    <property type="entry name" value="DEXHc_RHA-like"/>
    <property type="match status" value="1"/>
</dbReference>
<evidence type="ECO:0000256" key="1">
    <source>
        <dbReference type="ARBA" id="ARBA00022741"/>
    </source>
</evidence>
<dbReference type="SMART" id="SM00487">
    <property type="entry name" value="DEXDc"/>
    <property type="match status" value="1"/>
</dbReference>
<feature type="region of interest" description="Disordered" evidence="7">
    <location>
        <begin position="1517"/>
        <end position="1562"/>
    </location>
</feature>
<name>A0A2S4VYV7_9BASI</name>
<dbReference type="InterPro" id="IPR014720">
    <property type="entry name" value="dsRBD_dom"/>
</dbReference>
<evidence type="ECO:0000259" key="9">
    <source>
        <dbReference type="PROSITE" id="PS51194"/>
    </source>
</evidence>
<keyword evidence="2" id="KW-0378">Hydrolase</keyword>
<reference evidence="11" key="3">
    <citation type="journal article" date="2018" name="Mol. Plant Microbe Interact.">
        <title>Genome sequence resources for the wheat stripe rust pathogen (Puccinia striiformis f. sp. tritici) and the barley stripe rust pathogen (Puccinia striiformis f. sp. hordei).</title>
        <authorList>
            <person name="Xia C."/>
            <person name="Wang M."/>
            <person name="Yin C."/>
            <person name="Cornejo O.E."/>
            <person name="Hulbert S.H."/>
            <person name="Chen X."/>
        </authorList>
    </citation>
    <scope>NUCLEOTIDE SEQUENCE [LARGE SCALE GENOMIC DNA]</scope>
    <source>
        <strain evidence="11">93TX-2</strain>
    </source>
</reference>
<dbReference type="Pfam" id="PF00035">
    <property type="entry name" value="dsrm"/>
    <property type="match status" value="1"/>
</dbReference>
<sequence>MIHADHCLVLVYRGVQGEWGWWQVSLVIAAQLLSRPFSQHSTIFTLAFIKLASLGRFSAHRVLLLDRHYHFRPSQPHPLSTSFIMADVGPSWRASPSQNPINPAINHLANSNNRTNNQPYSQQARPPRTNGKGSGRGKAKRAVSQQTNYSHLPHLDHPVYDLQEISKIWTADVPTRREWSTNPKGILNNFCQQVAHPLPEYVSEQVILPGFPKPMVRATVRLENLPDIIGIGDEHSKKEADKLAALSVCLQLGMRNMFDENNLPVRPAAPEAKGRHVMPDGTQLTLDQAKAYMIFYCRKFNFGSPDIQCETSKSGRGRQTWAATIHVGGRKIGLGHAVNKKDSVNEAYLDTVVYLGQCDSNLWVEFLASPENQEAAAGGVIPAVVFKLSNETEQDLRQIVYSSRDCELYRRAKILLERTRASAPAPHHANQSTTDNKNNRKSTTHTPSKRQTALKEKSAALKTRLNNYQTDDSPGVVDLRKQRQSLPVTAHSSLVLSSIAANPITILMAATGSGKTTQVPQIILDEATMRGEGAKCNIICTQPRRIAAISVAQRVANERNEKLSESVGYQVRFDSKPPTPDGSVLFCTTGVFLRRLQNDMDSANGGFLDSITHVVVDEVHERDIETDLLLFCLRRVLQDRKAKGRSEIKVLLMSATVDPALFEQYFADPTSGKTAPVISIPGRSFPVEKHYLEEMHHDLRQLSLPTARGGWVWADPKVQKYIQRELQEPLALDPATGKVLRDSDDLEMPFALVALVIAWVLSKSSEGHVLVFLPGWEEIKGVQNILTDSRQFPLFDFNFNQSSKFEVHVLHSAIPVADQQLVFTPPAKGVRRVILSTNIAETSVTIPDVVFVVDTGKIKEKRFDPQRHLSALITAWVGTSNLNQRAGRAGRHRSGDYYGLLSRRRYDALNIHSTVEMKRTDLFVYLPPFEHGMCHTDLTLHRFSLSRRRSNLVMHVKALNFPNMEAEDVLAQTIEPPERERVSAAMSHLQAIGALDRHKDLTALGQVLLGLPVEAQIGKLLLMGSFFKCLEPALNLAAILTNRDPFLSPLTAKAEADRIKSSWAPPEFRSDPMACLAAFKAWSTMHEAGDYHKANRFAIDNFLSRPTLNQIYQVKTHLLSSLRRAGVLAISGGGETKDNHSHSNHYRFNKRDLIPPHLNKNSDSLPLAAALIAVAVAPNFGVRKSARLFATDKDRACTIHPSSVNSYKKEAAASDDIPLQSGRQIFAFGEKSLQAVRPGEKGKEQMSLRSTTRLDPLGYMLFGARQLQPYTSGLRCDGWLPITGNAGALDDVERLKHVLDASLLRVFDGLQAQIVESNPRSTKRGPRVNQIASKITPAGNKKSQVVVDGEQEEESIDSEFEVDEGEDKEEVVPVQFGKLTNGEIQDLQRLTEEVVSLLNKYSEERLATDVNSSRAPSRPDSRATNWPMLNRLQPLGVGGYNGSDGVHGGNSSAGPSRPGSRLTNNNQSNYPNNNFNQHHQHQSPWTPPAPNLHVQHGVPSKLPPGVGYMNWANNGGAHPGPFNHPNTAAHPPPPSGPGPSSQGTWQQQPRAPHPSSTSAKWR</sequence>
<dbReference type="InterPro" id="IPR007502">
    <property type="entry name" value="Helicase-assoc_dom"/>
</dbReference>
<dbReference type="GO" id="GO:0004386">
    <property type="term" value="F:helicase activity"/>
    <property type="evidence" value="ECO:0007669"/>
    <property type="project" value="UniProtKB-KW"/>
</dbReference>
<keyword evidence="4" id="KW-0067">ATP-binding</keyword>
<evidence type="ECO:0000313" key="11">
    <source>
        <dbReference type="Proteomes" id="UP000238274"/>
    </source>
</evidence>
<accession>A0A2S4VYV7</accession>
<dbReference type="Pfam" id="PF21010">
    <property type="entry name" value="HA2_C"/>
    <property type="match status" value="1"/>
</dbReference>
<dbReference type="OrthoDB" id="28053at2759"/>
<dbReference type="Gene3D" id="1.20.120.1080">
    <property type="match status" value="1"/>
</dbReference>
<dbReference type="CDD" id="cd00048">
    <property type="entry name" value="DSRM_SF"/>
    <property type="match status" value="1"/>
</dbReference>
<comment type="caution">
    <text evidence="10">The sequence shown here is derived from an EMBL/GenBank/DDBJ whole genome shotgun (WGS) entry which is preliminary data.</text>
</comment>
<dbReference type="Proteomes" id="UP000238274">
    <property type="component" value="Unassembled WGS sequence"/>
</dbReference>
<evidence type="ECO:0008006" key="12">
    <source>
        <dbReference type="Google" id="ProtNLM"/>
    </source>
</evidence>
<proteinExistence type="inferred from homology"/>
<evidence type="ECO:0000256" key="6">
    <source>
        <dbReference type="ARBA" id="ARBA00060772"/>
    </source>
</evidence>
<dbReference type="Pfam" id="PF00271">
    <property type="entry name" value="Helicase_C"/>
    <property type="match status" value="1"/>
</dbReference>
<evidence type="ECO:0000256" key="3">
    <source>
        <dbReference type="ARBA" id="ARBA00022806"/>
    </source>
</evidence>
<dbReference type="SMART" id="SM00490">
    <property type="entry name" value="HELICc"/>
    <property type="match status" value="1"/>
</dbReference>
<keyword evidence="1" id="KW-0547">Nucleotide-binding</keyword>
<keyword evidence="5" id="KW-0694">RNA-binding</keyword>
<dbReference type="FunFam" id="3.40.50.300:FF:000526">
    <property type="entry name" value="DExH-box ATP-dependent RNA helicase DExH3"/>
    <property type="match status" value="1"/>
</dbReference>
<dbReference type="EMBL" id="PKSM01000089">
    <property type="protein sequence ID" value="POW14700.1"/>
    <property type="molecule type" value="Genomic_DNA"/>
</dbReference>
<feature type="region of interest" description="Disordered" evidence="7">
    <location>
        <begin position="419"/>
        <end position="456"/>
    </location>
</feature>
<evidence type="ECO:0000256" key="7">
    <source>
        <dbReference type="SAM" id="MobiDB-lite"/>
    </source>
</evidence>
<dbReference type="Gene3D" id="3.30.160.20">
    <property type="match status" value="1"/>
</dbReference>
<dbReference type="FunFam" id="3.40.50.300:FF:003410">
    <property type="entry name" value="Uncharacterized protein"/>
    <property type="match status" value="1"/>
</dbReference>